<gene>
    <name evidence="4" type="ORF">BJ992_004484</name>
</gene>
<feature type="compositionally biased region" description="Low complexity" evidence="1">
    <location>
        <begin position="403"/>
        <end position="435"/>
    </location>
</feature>
<feature type="region of interest" description="Disordered" evidence="1">
    <location>
        <begin position="392"/>
        <end position="747"/>
    </location>
</feature>
<feature type="compositionally biased region" description="Low complexity" evidence="1">
    <location>
        <begin position="476"/>
        <end position="485"/>
    </location>
</feature>
<feature type="region of interest" description="Disordered" evidence="1">
    <location>
        <begin position="935"/>
        <end position="1037"/>
    </location>
</feature>
<feature type="transmembrane region" description="Helical" evidence="2">
    <location>
        <begin position="150"/>
        <end position="170"/>
    </location>
</feature>
<dbReference type="Pfam" id="PF25547">
    <property type="entry name" value="WXG100_2"/>
    <property type="match status" value="1"/>
</dbReference>
<feature type="compositionally biased region" description="Low complexity" evidence="1">
    <location>
        <begin position="1004"/>
        <end position="1015"/>
    </location>
</feature>
<feature type="region of interest" description="Disordered" evidence="1">
    <location>
        <begin position="898"/>
        <end position="917"/>
    </location>
</feature>
<feature type="compositionally biased region" description="Polar residues" evidence="1">
    <location>
        <begin position="2785"/>
        <end position="2811"/>
    </location>
</feature>
<reference evidence="4 5" key="1">
    <citation type="submission" date="2020-08" db="EMBL/GenBank/DDBJ databases">
        <title>Sequencing the genomes of 1000 actinobacteria strains.</title>
        <authorList>
            <person name="Klenk H.-P."/>
        </authorList>
    </citation>
    <scope>NUCLEOTIDE SEQUENCE [LARGE SCALE GENOMIC DNA]</scope>
    <source>
        <strain evidence="4 5">DSM 44936</strain>
    </source>
</reference>
<feature type="compositionally biased region" description="Basic and acidic residues" evidence="1">
    <location>
        <begin position="1176"/>
        <end position="1191"/>
    </location>
</feature>
<feature type="compositionally biased region" description="Low complexity" evidence="1">
    <location>
        <begin position="595"/>
        <end position="617"/>
    </location>
</feature>
<feature type="compositionally biased region" description="Low complexity" evidence="1">
    <location>
        <begin position="710"/>
        <end position="730"/>
    </location>
</feature>
<keyword evidence="2" id="KW-0812">Transmembrane</keyword>
<feature type="domain" description="Outer membrane channel protein CpnT-like N-terminal" evidence="3">
    <location>
        <begin position="53"/>
        <end position="175"/>
    </location>
</feature>
<dbReference type="PANTHER" id="PTHR48125">
    <property type="entry name" value="LP07818P1"/>
    <property type="match status" value="1"/>
</dbReference>
<dbReference type="Proteomes" id="UP000555564">
    <property type="component" value="Unassembled WGS sequence"/>
</dbReference>
<feature type="region of interest" description="Disordered" evidence="1">
    <location>
        <begin position="2773"/>
        <end position="2811"/>
    </location>
</feature>
<feature type="region of interest" description="Disordered" evidence="1">
    <location>
        <begin position="1111"/>
        <end position="1144"/>
    </location>
</feature>
<evidence type="ECO:0000259" key="3">
    <source>
        <dbReference type="Pfam" id="PF25547"/>
    </source>
</evidence>
<feature type="region of interest" description="Disordered" evidence="1">
    <location>
        <begin position="1"/>
        <end position="36"/>
    </location>
</feature>
<feature type="compositionally biased region" description="Low complexity" evidence="1">
    <location>
        <begin position="1949"/>
        <end position="1958"/>
    </location>
</feature>
<feature type="compositionally biased region" description="Low complexity" evidence="1">
    <location>
        <begin position="494"/>
        <end position="516"/>
    </location>
</feature>
<feature type="region of interest" description="Disordered" evidence="1">
    <location>
        <begin position="2173"/>
        <end position="2221"/>
    </location>
</feature>
<evidence type="ECO:0000313" key="5">
    <source>
        <dbReference type="Proteomes" id="UP000555564"/>
    </source>
</evidence>
<feature type="region of interest" description="Disordered" evidence="1">
    <location>
        <begin position="1176"/>
        <end position="1213"/>
    </location>
</feature>
<feature type="compositionally biased region" description="Pro residues" evidence="1">
    <location>
        <begin position="942"/>
        <end position="956"/>
    </location>
</feature>
<feature type="compositionally biased region" description="Low complexity" evidence="1">
    <location>
        <begin position="526"/>
        <end position="575"/>
    </location>
</feature>
<feature type="compositionally biased region" description="Low complexity" evidence="1">
    <location>
        <begin position="630"/>
        <end position="660"/>
    </location>
</feature>
<evidence type="ECO:0000256" key="1">
    <source>
        <dbReference type="SAM" id="MobiDB-lite"/>
    </source>
</evidence>
<feature type="region of interest" description="Disordered" evidence="1">
    <location>
        <begin position="1934"/>
        <end position="1967"/>
    </location>
</feature>
<accession>A0A7X0M7R2</accession>
<feature type="compositionally biased region" description="Gly residues" evidence="1">
    <location>
        <begin position="2192"/>
        <end position="2205"/>
    </location>
</feature>
<feature type="region of interest" description="Disordered" evidence="1">
    <location>
        <begin position="3226"/>
        <end position="3262"/>
    </location>
</feature>
<dbReference type="EMBL" id="JACHIU010000001">
    <property type="protein sequence ID" value="MBB6475053.1"/>
    <property type="molecule type" value="Genomic_DNA"/>
</dbReference>
<feature type="region of interest" description="Disordered" evidence="1">
    <location>
        <begin position="1768"/>
        <end position="1818"/>
    </location>
</feature>
<keyword evidence="2" id="KW-1133">Transmembrane helix</keyword>
<proteinExistence type="predicted"/>
<feature type="compositionally biased region" description="Gly residues" evidence="1">
    <location>
        <begin position="584"/>
        <end position="594"/>
    </location>
</feature>
<dbReference type="InterPro" id="IPR057746">
    <property type="entry name" value="CpnT-like_N"/>
</dbReference>
<evidence type="ECO:0000256" key="2">
    <source>
        <dbReference type="SAM" id="Phobius"/>
    </source>
</evidence>
<keyword evidence="2" id="KW-0472">Membrane</keyword>
<dbReference type="RefSeq" id="WP_184984091.1">
    <property type="nucleotide sequence ID" value="NZ_JACHIU010000001.1"/>
</dbReference>
<protein>
    <recommendedName>
        <fullName evidence="3">Outer membrane channel protein CpnT-like N-terminal domain-containing protein</fullName>
    </recommendedName>
</protein>
<feature type="region of interest" description="Disordered" evidence="1">
    <location>
        <begin position="2498"/>
        <end position="2532"/>
    </location>
</feature>
<feature type="compositionally biased region" description="Gly residues" evidence="1">
    <location>
        <begin position="436"/>
        <end position="475"/>
    </location>
</feature>
<sequence length="3378" mass="349162">MTQSGTGPVDPNTTGGGGQPTIATGAGTTSDVTPAWGESLPGWADMLISLIVSGQSWPEASESGLWDLAKAHQALGNDLCTATGPVVDACVAVLKGWDVPASPEFLAEARRLLESEGSSVPAIGLRNLAYAQQANAFAQETQYSKISINVAFWVAVSAAAIALAAAFFTAGASTSALGPIAATARTVIGRILQRLAMVAGRGAATRLVATTAGRATLGRTVLANHFVREVIEEVGEEVFIDAYTQREQMRLGTRTGWDWRKTTAAGIGAAGGAVIGVKLASPLSRATGRVPGLRALGAAGGTAPGVGNAFARFPGRAVQTGLNNMAASPGGSFLANGLVYGQWSLPTGESLLGAALGGAGRTNTISPFNPDVATAALHPLTALNNATATAANADSYHSPPPTQAQAPDPTSSTPTTDPTTQAAPPPAANSTAGGPNTTGGGTGGGGGNSGGGTGNSTGNGGGNGTNGGTGNGNGHPTGPINNPSASGPPPAAPVPGNTPSGTSTAGNPTGSTTGTPPGQPGGTGTGDTPTSTAPPGSTPTSTPPTGTTPTGTTPTGTTPTGTTPTGTTPTGSTPPGTTPPTGPPSGGAPSGGAPSGSSATGGVPSGNPAAAGSPAGSGPVGGVPAGGVPAGAAPDGTAGSSGAVSSGGTAAGPTSSTPPGAATPPTPSGAAPATPPGAASPAPAGPPAVSGPAIGVPISPGTPPGTAPVSPAAQASGTGQAQTGTPGPSTAPDGNAPDGNAPDGNRVAGEDRALVARGGAVVDPRVVRVVDGVVSEVLPVVAPGALPLRDGTVRVRAEGRTTRVPADAVDRVRRRLASRVEDGVPRDRVRAEAAAWLGAAVARAEHRPPMEGALNALGDFTLAFPDTGALAVVVAQDVVGHRWDRLATYDLTDPARLLTSRSAPSPTPPPSGTDALLLGPLDRARQEIIQRIAALTSSSRPQTPPPQARPQTPPPQGGTRPDQRAAQPDQGAAQPDQGAAQPDQGAAQPDQAATRPGQGGSRPGQSAAHAGQSAARPGHGETAAPVHEGVRADQGGIRSDQGMVRRFLGAVNPLGPALGAFDAYVEMRYAEYRRLAAAWDAADAEGRVRRQGEMERLARVLEDDGQVAPVPPWAAGGVRTTTPASVPVPASTPDPARSVPADPDARRVDEVVARIGRVRETLAAAERGLQERSGINRERAAEARTEADKAKKLARGAAKAQDMGHGERRRRHRADRALQRLTADRFERIAKAYRVAAGRAAELEHAYADLAALLGTATPPTGGTTVAAALQAVEEAAGRYREAVARVRPLVEVLPAGVPHGVLPHMGGLTREVNALLEREGVAHRFTAEDLMWELRAEFRRMVTSDGAVLRAGDAEVRVRLRAGEAVEVAEPGMTASEMMVGRLPQGGGWVAATTARFLGAAFKVDPVALARLVPQVDPAWAQVRLLAKYAVLNGRWNRGHLTRTSGGAAEFVLPGQVTDNRGDATMYRMRVAYDVDLRVPGRRDPGRWTPALRVAESLPGDKAELDLWISHAHTEPPAGKQFRLTRAEPGARFPRHAVVAMDGLAALADETVAAIGRGGGGRPQVTLGPEARAQVRMVITEDLPGRLNEAVEGRHGLQRVISDNGRPVGYLRVRTTVRSVPVLVGNASTKQHQEWLGVGFSGANGSATATRSSGVAVTAGVRDPSDAEPGVKGIASLKARVFATVQRSVSRSDGLSSGGMAILPMVRRWMGHSNTHVLTLAHEVTFLALDHGEPHLPVRGGGTALVQSPEPDAARYGWPVDARAPRTANGVPVRNPDGTLVLRDDPADGTPPGRRRELPQWLRPGAGAPRGAGPVTVDLDPAEVERRQAQAEERLRRMGLLPELRPDGMPKLSRVPALREAQLTNMREVAEQLSPNALRTRIDQAAQDGVFFDLVRVRPGLSMEHVTVRVRLTATPDAGYVGVTTAEPHVSLNIGSSSASRSRDRSRGYSAGAGVAAGPPPGTTGRVWTGAEASVQGNWGRGAGWSASNTLNSVTLIESSGQTAVFATGYDLAIDVVRRDGRTEPLLTPGAAPVPARLLVPADLLPRRAADPAPDTQPTTMDMLRRATLLHLDAPGLLPAVMSVLPSSVRADAAAFHHVAAFANVRNLIANPAGLSSGYRTEVVVRPRAAGQTRATLTMEVAIGESTFAGDGDLVTGEIILALGGSSATLSAQRGAGGNASTGLGTRQADGSGGGLGVNGGVSGGRSHAVTHATTSGREQLTVETGRKNHYLMTAEIKVTGHEAGSSRPRKQTVSATVLYALPERDALLLYGESQMSLPLHQVADAVQRYLNGDLRLDPAMAVRVARRYVAEREAALTAGTPVGPLVARHTPETLFTTMADRIDPPSARSKDLADLLTRRRPRTEVTLPAHFRDSMALTTFETVDLAGPDGTPMEPFDAVMRAVAAVAPEAAGTDPVLWRAMFGDLAGENWWGKIDDMAASHGFEWALPVRVGPHRTDQVRITVRVGMGEGAVMLEGKNDEVVHISQQYAYRLRGRSASSSRSGGFGVSGDASGGGHGGNFGAGTDRGLTRSASGTEQRTLLQRAASFDGADRISHDVTVEIEVSREPLPPSRPPGRLTRPLHAATAMVTKALDGGSRRLRSLPPPVPAAGGPVRITLTGRAVRLVPDGLTAPARRAQGEPSRFPDPRQAPLPETYFTETTRAESLIDAVRERLAGRDLLGPQGVREHWVTVGQELAPMARTANFRLMTDPDGHHVLRLPVPGSYGEVVDVWVRARPSEPRLVVGPRAGVELGRVDRQERRYESAVERGRMLPLGVNGGLGQDASGTAESVSAGEQSGDRASSSGGNRNETSLFLKGSTVTAAFRVDFDVAFERRTVRGDGTERPGRRATLPAPVTGTAHLMMPAAEYEHMLRHLESAPAPSSGWDLGEDRPARRLPWRRAAAGTPHVLDEVLEAAGRTLGPDAAAGMEEVFRAVADEVRRRAAGRGPVSRIVSSGAADMVSLVTSSTAADLPLALTWARVLARELRAPVRITVDERGQVRGYVAAPDGGLTAEDPDGGFAAAFATLPPEVWATARAADLDLRELFNRTASDQHGFADRVRAELTASGVPVPRVPDPMFPTVLWGPGPGQITGSTLGGVGTTAPGDPGSGFVKSRPPEAGPVTEAEMRAAWAEVRPSDIAGGYAGSSFPDGDPLLRVDVRGLPRQHYRPVVGELPGDLMARTERASGTEADPHVLTVDPRVPADHVTRAMLHEVGHSIRALNASAPEAPQRNASGTQAAPEGTGPRQGVIRPSLTTGAPEAAEDACVAARTDEYRYLSRRWTEAAPDARPELRRQLEGLARVITARGHVPPPPPWAAPDPGESRADFWNRMRKLANTTGWDPPDEEDCACPQDGPCRCGRRPAQAPAPARAGGREEA</sequence>
<feature type="compositionally biased region" description="Low complexity" evidence="1">
    <location>
        <begin position="1804"/>
        <end position="1815"/>
    </location>
</feature>
<feature type="compositionally biased region" description="Low complexity" evidence="1">
    <location>
        <begin position="668"/>
        <end position="693"/>
    </location>
</feature>
<feature type="compositionally biased region" description="Gly residues" evidence="1">
    <location>
        <begin position="2505"/>
        <end position="2523"/>
    </location>
</feature>
<feature type="region of interest" description="Disordered" evidence="1">
    <location>
        <begin position="2632"/>
        <end position="2653"/>
    </location>
</feature>
<name>A0A7X0M7R2_9ACTN</name>
<dbReference type="PANTHER" id="PTHR48125:SF10">
    <property type="entry name" value="OS12G0136300 PROTEIN"/>
    <property type="match status" value="1"/>
</dbReference>
<feature type="compositionally biased region" description="Low complexity" evidence="1">
    <location>
        <begin position="3356"/>
        <end position="3372"/>
    </location>
</feature>
<comment type="caution">
    <text evidence="4">The sequence shown here is derived from an EMBL/GenBank/DDBJ whole genome shotgun (WGS) entry which is preliminary data.</text>
</comment>
<feature type="region of interest" description="Disordered" evidence="1">
    <location>
        <begin position="3336"/>
        <end position="3378"/>
    </location>
</feature>
<feature type="compositionally biased region" description="Low complexity" evidence="1">
    <location>
        <begin position="957"/>
        <end position="993"/>
    </location>
</feature>
<feature type="compositionally biased region" description="Gly residues" evidence="1">
    <location>
        <begin position="618"/>
        <end position="629"/>
    </location>
</feature>
<keyword evidence="5" id="KW-1185">Reference proteome</keyword>
<organism evidence="4 5">
    <name type="scientific">Sphaerisporangium rubeum</name>
    <dbReference type="NCBI Taxonomy" id="321317"/>
    <lineage>
        <taxon>Bacteria</taxon>
        <taxon>Bacillati</taxon>
        <taxon>Actinomycetota</taxon>
        <taxon>Actinomycetes</taxon>
        <taxon>Streptosporangiales</taxon>
        <taxon>Streptosporangiaceae</taxon>
        <taxon>Sphaerisporangium</taxon>
    </lineage>
</organism>
<evidence type="ECO:0000313" key="4">
    <source>
        <dbReference type="EMBL" id="MBB6475053.1"/>
    </source>
</evidence>